<dbReference type="Proteomes" id="UP000287300">
    <property type="component" value="Unassembled WGS sequence"/>
</dbReference>
<organism evidence="1 2">
    <name type="scientific">Acetobacter pasteurianus NBRC 3188</name>
    <dbReference type="NCBI Taxonomy" id="1226663"/>
    <lineage>
        <taxon>Bacteria</taxon>
        <taxon>Pseudomonadati</taxon>
        <taxon>Pseudomonadota</taxon>
        <taxon>Alphaproteobacteria</taxon>
        <taxon>Acetobacterales</taxon>
        <taxon>Acetobacteraceae</taxon>
        <taxon>Acetobacter</taxon>
    </lineage>
</organism>
<name>A0A401WY97_ACEPA</name>
<dbReference type="AlphaFoldDB" id="A0A401WY97"/>
<comment type="caution">
    <text evidence="1">The sequence shown here is derived from an EMBL/GenBank/DDBJ whole genome shotgun (WGS) entry which is preliminary data.</text>
</comment>
<gene>
    <name evidence="1" type="ORF">NBRC3188_3036</name>
</gene>
<evidence type="ECO:0000313" key="2">
    <source>
        <dbReference type="Proteomes" id="UP000287300"/>
    </source>
</evidence>
<evidence type="ECO:0000313" key="1">
    <source>
        <dbReference type="EMBL" id="GCD54339.1"/>
    </source>
</evidence>
<accession>A0A401WY97</accession>
<reference evidence="1 2" key="1">
    <citation type="submission" date="2016-06" db="EMBL/GenBank/DDBJ databases">
        <title>Acetobacter pasteurianus NBRC 3188 whole genome sequencing project.</title>
        <authorList>
            <person name="Matsutani M."/>
            <person name="Shiwa Y."/>
            <person name="Okamoto-Kainuma A."/>
            <person name="Ishikawa M."/>
            <person name="Koizumi Y."/>
            <person name="Yoshikawa H."/>
            <person name="Yakushi T."/>
            <person name="Matsushita K."/>
        </authorList>
    </citation>
    <scope>NUCLEOTIDE SEQUENCE [LARGE SCALE GENOMIC DNA]</scope>
    <source>
        <strain evidence="1 2">NBRC 3188</strain>
    </source>
</reference>
<dbReference type="EMBL" id="BDES01000084">
    <property type="protein sequence ID" value="GCD54339.1"/>
    <property type="molecule type" value="Genomic_DNA"/>
</dbReference>
<sequence length="35" mass="3971">MNYVRNAVKVIYGHISLPLSENDRFRTGVTYGNDA</sequence>
<proteinExistence type="predicted"/>
<protein>
    <submittedName>
        <fullName evidence="1">Uncharacterized protein</fullName>
    </submittedName>
</protein>